<comment type="caution">
    <text evidence="10">The sequence shown here is derived from an EMBL/GenBank/DDBJ whole genome shotgun (WGS) entry which is preliminary data.</text>
</comment>
<keyword evidence="2" id="KW-0723">Serine/threonine-protein kinase</keyword>
<organism evidence="10 11">
    <name type="scientific">Penicillium malachiteum</name>
    <dbReference type="NCBI Taxonomy" id="1324776"/>
    <lineage>
        <taxon>Eukaryota</taxon>
        <taxon>Fungi</taxon>
        <taxon>Dikarya</taxon>
        <taxon>Ascomycota</taxon>
        <taxon>Pezizomycotina</taxon>
        <taxon>Eurotiomycetes</taxon>
        <taxon>Eurotiomycetidae</taxon>
        <taxon>Eurotiales</taxon>
        <taxon>Aspergillaceae</taxon>
        <taxon>Penicillium</taxon>
    </lineage>
</organism>
<evidence type="ECO:0000256" key="4">
    <source>
        <dbReference type="ARBA" id="ARBA00022741"/>
    </source>
</evidence>
<dbReference type="Proteomes" id="UP001215712">
    <property type="component" value="Unassembled WGS sequence"/>
</dbReference>
<evidence type="ECO:0000313" key="11">
    <source>
        <dbReference type="Proteomes" id="UP001215712"/>
    </source>
</evidence>
<dbReference type="Gene3D" id="1.10.510.10">
    <property type="entry name" value="Transferase(Phosphotransferase) domain 1"/>
    <property type="match status" value="1"/>
</dbReference>
<name>A0AAD6HPR9_9EURO</name>
<evidence type="ECO:0000256" key="3">
    <source>
        <dbReference type="ARBA" id="ARBA00022679"/>
    </source>
</evidence>
<dbReference type="GO" id="GO:0000245">
    <property type="term" value="P:spliceosomal complex assembly"/>
    <property type="evidence" value="ECO:0007669"/>
    <property type="project" value="TreeGrafter"/>
</dbReference>
<dbReference type="InterPro" id="IPR011009">
    <property type="entry name" value="Kinase-like_dom_sf"/>
</dbReference>
<proteinExistence type="predicted"/>
<reference evidence="10" key="2">
    <citation type="submission" date="2023-01" db="EMBL/GenBank/DDBJ databases">
        <authorList>
            <person name="Petersen C."/>
        </authorList>
    </citation>
    <scope>NUCLEOTIDE SEQUENCE</scope>
    <source>
        <strain evidence="10">IBT 17514</strain>
    </source>
</reference>
<accession>A0AAD6HPR9</accession>
<dbReference type="GO" id="GO:0050684">
    <property type="term" value="P:regulation of mRNA processing"/>
    <property type="evidence" value="ECO:0007669"/>
    <property type="project" value="TreeGrafter"/>
</dbReference>
<evidence type="ECO:0000256" key="5">
    <source>
        <dbReference type="ARBA" id="ARBA00022777"/>
    </source>
</evidence>
<evidence type="ECO:0000256" key="7">
    <source>
        <dbReference type="ARBA" id="ARBA00047899"/>
    </source>
</evidence>
<protein>
    <recommendedName>
        <fullName evidence="1">non-specific serine/threonine protein kinase</fullName>
        <ecNumber evidence="1">2.7.11.1</ecNumber>
    </recommendedName>
</protein>
<dbReference type="PROSITE" id="PS50011">
    <property type="entry name" value="PROTEIN_KINASE_DOM"/>
    <property type="match status" value="1"/>
</dbReference>
<dbReference type="GO" id="GO:0004674">
    <property type="term" value="F:protein serine/threonine kinase activity"/>
    <property type="evidence" value="ECO:0007669"/>
    <property type="project" value="UniProtKB-KW"/>
</dbReference>
<dbReference type="EC" id="2.7.11.1" evidence="1"/>
<dbReference type="PANTHER" id="PTHR47634:SF9">
    <property type="entry name" value="PROTEIN KINASE DOMAIN-CONTAINING PROTEIN-RELATED"/>
    <property type="match status" value="1"/>
</dbReference>
<dbReference type="Gene3D" id="3.30.200.20">
    <property type="entry name" value="Phosphorylase Kinase, domain 1"/>
    <property type="match status" value="1"/>
</dbReference>
<dbReference type="AlphaFoldDB" id="A0AAD6HPR9"/>
<comment type="catalytic activity">
    <reaction evidence="7">
        <text>L-threonyl-[protein] + ATP = O-phospho-L-threonyl-[protein] + ADP + H(+)</text>
        <dbReference type="Rhea" id="RHEA:46608"/>
        <dbReference type="Rhea" id="RHEA-COMP:11060"/>
        <dbReference type="Rhea" id="RHEA-COMP:11605"/>
        <dbReference type="ChEBI" id="CHEBI:15378"/>
        <dbReference type="ChEBI" id="CHEBI:30013"/>
        <dbReference type="ChEBI" id="CHEBI:30616"/>
        <dbReference type="ChEBI" id="CHEBI:61977"/>
        <dbReference type="ChEBI" id="CHEBI:456216"/>
        <dbReference type="EC" id="2.7.11.1"/>
    </reaction>
</comment>
<keyword evidence="3" id="KW-0808">Transferase</keyword>
<keyword evidence="11" id="KW-1185">Reference proteome</keyword>
<evidence type="ECO:0000256" key="8">
    <source>
        <dbReference type="ARBA" id="ARBA00048679"/>
    </source>
</evidence>
<evidence type="ECO:0000256" key="6">
    <source>
        <dbReference type="ARBA" id="ARBA00022840"/>
    </source>
</evidence>
<evidence type="ECO:0000313" key="10">
    <source>
        <dbReference type="EMBL" id="KAJ5731820.1"/>
    </source>
</evidence>
<dbReference type="InterPro" id="IPR051334">
    <property type="entry name" value="SRPK"/>
</dbReference>
<keyword evidence="4" id="KW-0547">Nucleotide-binding</keyword>
<evidence type="ECO:0000256" key="2">
    <source>
        <dbReference type="ARBA" id="ARBA00022527"/>
    </source>
</evidence>
<dbReference type="InterPro" id="IPR000719">
    <property type="entry name" value="Prot_kinase_dom"/>
</dbReference>
<dbReference type="EMBL" id="JAQJAN010000004">
    <property type="protein sequence ID" value="KAJ5731820.1"/>
    <property type="molecule type" value="Genomic_DNA"/>
</dbReference>
<evidence type="ECO:0000259" key="9">
    <source>
        <dbReference type="PROSITE" id="PS50011"/>
    </source>
</evidence>
<comment type="catalytic activity">
    <reaction evidence="8">
        <text>L-seryl-[protein] + ATP = O-phospho-L-seryl-[protein] + ADP + H(+)</text>
        <dbReference type="Rhea" id="RHEA:17989"/>
        <dbReference type="Rhea" id="RHEA-COMP:9863"/>
        <dbReference type="Rhea" id="RHEA-COMP:11604"/>
        <dbReference type="ChEBI" id="CHEBI:15378"/>
        <dbReference type="ChEBI" id="CHEBI:29999"/>
        <dbReference type="ChEBI" id="CHEBI:30616"/>
        <dbReference type="ChEBI" id="CHEBI:83421"/>
        <dbReference type="ChEBI" id="CHEBI:456216"/>
        <dbReference type="EC" id="2.7.11.1"/>
    </reaction>
</comment>
<dbReference type="PANTHER" id="PTHR47634">
    <property type="entry name" value="PROTEIN KINASE DOMAIN-CONTAINING PROTEIN-RELATED"/>
    <property type="match status" value="1"/>
</dbReference>
<dbReference type="GO" id="GO:0005524">
    <property type="term" value="F:ATP binding"/>
    <property type="evidence" value="ECO:0007669"/>
    <property type="project" value="UniProtKB-KW"/>
</dbReference>
<sequence>MIALRMRPTASLPPSFCIPQIRWIRAPLALDRPTHTIAHSQAIEEQSLPFYDRKRYYPVEIGQVFHNQYQIIVKLGYGAYSNVWLVRDESVDGYVSLKISLQTDRSHDGNSPVLNEVNMLRRLEQFANEDHPGLDFTRLARDIFEIESLGGFHYCIAFQPQGNSVRTLQETFPNAKIPKFLVKCLIHRLFFSVNWLHATCGVAHTVQQAQ</sequence>
<reference evidence="10" key="1">
    <citation type="journal article" date="2023" name="IMA Fungus">
        <title>Comparative genomic study of the Penicillium genus elucidates a diverse pangenome and 15 lateral gene transfer events.</title>
        <authorList>
            <person name="Petersen C."/>
            <person name="Sorensen T."/>
            <person name="Nielsen M.R."/>
            <person name="Sondergaard T.E."/>
            <person name="Sorensen J.L."/>
            <person name="Fitzpatrick D.A."/>
            <person name="Frisvad J.C."/>
            <person name="Nielsen K.L."/>
        </authorList>
    </citation>
    <scope>NUCLEOTIDE SEQUENCE</scope>
    <source>
        <strain evidence="10">IBT 17514</strain>
    </source>
</reference>
<dbReference type="SUPFAM" id="SSF56112">
    <property type="entry name" value="Protein kinase-like (PK-like)"/>
    <property type="match status" value="1"/>
</dbReference>
<keyword evidence="6" id="KW-0067">ATP-binding</keyword>
<evidence type="ECO:0000256" key="1">
    <source>
        <dbReference type="ARBA" id="ARBA00012513"/>
    </source>
</evidence>
<keyword evidence="5 10" id="KW-0418">Kinase</keyword>
<feature type="domain" description="Protein kinase" evidence="9">
    <location>
        <begin position="69"/>
        <end position="210"/>
    </location>
</feature>
<gene>
    <name evidence="10" type="ORF">N7493_003301</name>
</gene>